<dbReference type="RefSeq" id="WP_036833285.1">
    <property type="nucleotide sequence ID" value="NZ_AVPG01000006.1"/>
</dbReference>
<dbReference type="AlphaFoldDB" id="A0A0A5G8P1"/>
<dbReference type="EMBL" id="AVPG01000006">
    <property type="protein sequence ID" value="KGX87523.1"/>
    <property type="molecule type" value="Genomic_DNA"/>
</dbReference>
<proteinExistence type="inferred from homology"/>
<evidence type="ECO:0000259" key="9">
    <source>
        <dbReference type="Pfam" id="PF16177"/>
    </source>
</evidence>
<keyword evidence="3" id="KW-0436">Ligase</keyword>
<accession>A0A0A5G8P1</accession>
<dbReference type="OrthoDB" id="9778383at2"/>
<dbReference type="SUPFAM" id="SSF56801">
    <property type="entry name" value="Acetyl-CoA synthetase-like"/>
    <property type="match status" value="1"/>
</dbReference>
<dbReference type="Proteomes" id="UP000030401">
    <property type="component" value="Unassembled WGS sequence"/>
</dbReference>
<dbReference type="EC" id="6.2.1.1" evidence="2"/>
<dbReference type="PROSITE" id="PS00455">
    <property type="entry name" value="AMP_BINDING"/>
    <property type="match status" value="1"/>
</dbReference>
<comment type="similarity">
    <text evidence="1">Belongs to the ATP-dependent AMP-binding enzyme family.</text>
</comment>
<dbReference type="GO" id="GO:0003987">
    <property type="term" value="F:acetate-CoA ligase activity"/>
    <property type="evidence" value="ECO:0007669"/>
    <property type="project" value="UniProtKB-EC"/>
</dbReference>
<name>A0A0A5G8P1_9BACI</name>
<evidence type="ECO:0000256" key="2">
    <source>
        <dbReference type="ARBA" id="ARBA00013275"/>
    </source>
</evidence>
<dbReference type="eggNOG" id="COG0365">
    <property type="taxonomic scope" value="Bacteria"/>
</dbReference>
<evidence type="ECO:0000256" key="4">
    <source>
        <dbReference type="ARBA" id="ARBA00022741"/>
    </source>
</evidence>
<dbReference type="PANTHER" id="PTHR24095">
    <property type="entry name" value="ACETYL-COENZYME A SYNTHETASE"/>
    <property type="match status" value="1"/>
</dbReference>
<dbReference type="Pfam" id="PF16177">
    <property type="entry name" value="ACAS_N"/>
    <property type="match status" value="1"/>
</dbReference>
<dbReference type="InterPro" id="IPR000873">
    <property type="entry name" value="AMP-dep_synth/lig_dom"/>
</dbReference>
<keyword evidence="11" id="KW-1185">Reference proteome</keyword>
<sequence>MSTHAVWFPSEHYQKQTRLYDWMKSLGFTNYNDFHEKSIDHIEWFWDEAVKQLGVEWFQPYERTIDLSYGMKYPKWFINGKLNVTYNAVDKWAETPHMANETALIWESDDGETLHLSYNELKKQVDQTASAFYELGIRQGDIIAIYLPMIPETLYTMLAASKIGAIFTPAFSGYKSEAIATRIQASQAKILVTADGYKRRGKTHDMMQEAEAAVASCPSIEKIIVVERLSKSLELEPSRHVTWTHMLQEASQEVFTEHMNAEDPFMIIYTSGTTGKPKGAVHTHSGFPIKACFDAGIIMDVKQKDTLFWYTDMGWMMGPFLVYGGLMNGATIVMFEGTPDYPKPNRIWDIVERHHVTHLGISPTLIRSLMNHGTKWVNQHNLTSLKAIGATGEPFNPEPWMWLFREVGQSKVPIINFSGGTEISGGMLGNVLIKPIGPITFNAALPGMDVHIYNDQGHAVCNEVGELVLVKPWVGMTNGFYQENNRYEQTYWSRFPDTWVHGDWAIVDEEGFYTITGRSDDTLNVAGKRIGPAEIESVFTQHPSVLEAGVIGIPHHVKGETPIAFIVLNDASSNVTRKEELMKHAVNMLGKALAPSNLFFVSDLPKTRNAKVMRRAMKAAFLNKDSGDLSALENSEVLQQIQSYGQTATNE</sequence>
<protein>
    <recommendedName>
        <fullName evidence="2">acetate--CoA ligase</fullName>
        <ecNumber evidence="2">6.2.1.1</ecNumber>
    </recommendedName>
</protein>
<dbReference type="GO" id="GO:0005524">
    <property type="term" value="F:ATP binding"/>
    <property type="evidence" value="ECO:0007669"/>
    <property type="project" value="UniProtKB-KW"/>
</dbReference>
<organism evidence="10 11">
    <name type="scientific">Pontibacillus litoralis JSM 072002</name>
    <dbReference type="NCBI Taxonomy" id="1385512"/>
    <lineage>
        <taxon>Bacteria</taxon>
        <taxon>Bacillati</taxon>
        <taxon>Bacillota</taxon>
        <taxon>Bacilli</taxon>
        <taxon>Bacillales</taxon>
        <taxon>Bacillaceae</taxon>
        <taxon>Pontibacillus</taxon>
    </lineage>
</organism>
<dbReference type="InterPro" id="IPR025110">
    <property type="entry name" value="AMP-bd_C"/>
</dbReference>
<dbReference type="Gene3D" id="3.30.300.30">
    <property type="match status" value="1"/>
</dbReference>
<feature type="domain" description="AMP-binding enzyme C-terminal" evidence="8">
    <location>
        <begin position="534"/>
        <end position="611"/>
    </location>
</feature>
<dbReference type="InterPro" id="IPR042099">
    <property type="entry name" value="ANL_N_sf"/>
</dbReference>
<feature type="domain" description="AMP-dependent synthetase/ligase" evidence="7">
    <location>
        <begin position="99"/>
        <end position="474"/>
    </location>
</feature>
<gene>
    <name evidence="10" type="ORF">N784_14855</name>
</gene>
<evidence type="ECO:0000256" key="6">
    <source>
        <dbReference type="ARBA" id="ARBA00022990"/>
    </source>
</evidence>
<evidence type="ECO:0000256" key="3">
    <source>
        <dbReference type="ARBA" id="ARBA00022598"/>
    </source>
</evidence>
<evidence type="ECO:0000256" key="5">
    <source>
        <dbReference type="ARBA" id="ARBA00022840"/>
    </source>
</evidence>
<dbReference type="Gene3D" id="3.40.50.12780">
    <property type="entry name" value="N-terminal domain of ligase-like"/>
    <property type="match status" value="1"/>
</dbReference>
<comment type="caution">
    <text evidence="10">The sequence shown here is derived from an EMBL/GenBank/DDBJ whole genome shotgun (WGS) entry which is preliminary data.</text>
</comment>
<evidence type="ECO:0000313" key="11">
    <source>
        <dbReference type="Proteomes" id="UP000030401"/>
    </source>
</evidence>
<dbReference type="InterPro" id="IPR045851">
    <property type="entry name" value="AMP-bd_C_sf"/>
</dbReference>
<dbReference type="Pfam" id="PF00501">
    <property type="entry name" value="AMP-binding"/>
    <property type="match status" value="1"/>
</dbReference>
<evidence type="ECO:0000256" key="1">
    <source>
        <dbReference type="ARBA" id="ARBA00006432"/>
    </source>
</evidence>
<dbReference type="InterPro" id="IPR020845">
    <property type="entry name" value="AMP-binding_CS"/>
</dbReference>
<dbReference type="STRING" id="1385512.N784_14855"/>
<evidence type="ECO:0000259" key="7">
    <source>
        <dbReference type="Pfam" id="PF00501"/>
    </source>
</evidence>
<evidence type="ECO:0000259" key="8">
    <source>
        <dbReference type="Pfam" id="PF13193"/>
    </source>
</evidence>
<reference evidence="10 11" key="1">
    <citation type="submission" date="2013-08" db="EMBL/GenBank/DDBJ databases">
        <authorList>
            <person name="Huang J."/>
            <person name="Wang G."/>
        </authorList>
    </citation>
    <scope>NUCLEOTIDE SEQUENCE [LARGE SCALE GENOMIC DNA]</scope>
    <source>
        <strain evidence="10 11">JSM 072002</strain>
    </source>
</reference>
<dbReference type="GO" id="GO:0006085">
    <property type="term" value="P:acetyl-CoA biosynthetic process"/>
    <property type="evidence" value="ECO:0007669"/>
    <property type="project" value="TreeGrafter"/>
</dbReference>
<keyword evidence="4" id="KW-0547">Nucleotide-binding</keyword>
<dbReference type="PANTHER" id="PTHR24095:SF14">
    <property type="entry name" value="ACETYL-COENZYME A SYNTHETASE 1"/>
    <property type="match status" value="1"/>
</dbReference>
<feature type="domain" description="Acetyl-coenzyme A synthetase N-terminal" evidence="9">
    <location>
        <begin position="31"/>
        <end position="88"/>
    </location>
</feature>
<dbReference type="Pfam" id="PF13193">
    <property type="entry name" value="AMP-binding_C"/>
    <property type="match status" value="1"/>
</dbReference>
<dbReference type="InterPro" id="IPR032387">
    <property type="entry name" value="ACAS_N"/>
</dbReference>
<keyword evidence="5" id="KW-0067">ATP-binding</keyword>
<keyword evidence="6" id="KW-0007">Acetylation</keyword>
<evidence type="ECO:0000313" key="10">
    <source>
        <dbReference type="EMBL" id="KGX87523.1"/>
    </source>
</evidence>